<reference evidence="8 9" key="1">
    <citation type="submission" date="2017-10" db="EMBL/GenBank/DDBJ databases">
        <title>Extensive intraspecific genome diversity in a model arbuscular mycorrhizal fungus.</title>
        <authorList>
            <person name="Chen E.C.H."/>
            <person name="Morin E."/>
            <person name="Baudet D."/>
            <person name="Noel J."/>
            <person name="Ndikumana S."/>
            <person name="Charron P."/>
            <person name="St-Onge C."/>
            <person name="Giorgi J."/>
            <person name="Grigoriev I.V."/>
            <person name="Roux C."/>
            <person name="Martin F.M."/>
            <person name="Corradi N."/>
        </authorList>
    </citation>
    <scope>NUCLEOTIDE SEQUENCE [LARGE SCALE GENOMIC DNA]</scope>
    <source>
        <strain evidence="8 9">A1</strain>
    </source>
</reference>
<feature type="transmembrane region" description="Helical" evidence="6">
    <location>
        <begin position="460"/>
        <end position="480"/>
    </location>
</feature>
<feature type="transmembrane region" description="Helical" evidence="6">
    <location>
        <begin position="301"/>
        <end position="330"/>
    </location>
</feature>
<comment type="caution">
    <text evidence="8">The sequence shown here is derived from an EMBL/GenBank/DDBJ whole genome shotgun (WGS) entry which is preliminary data.</text>
</comment>
<feature type="transmembrane region" description="Helical" evidence="6">
    <location>
        <begin position="492"/>
        <end position="513"/>
    </location>
</feature>
<dbReference type="GO" id="GO:0098703">
    <property type="term" value="P:calcium ion import across plasma membrane"/>
    <property type="evidence" value="ECO:0007669"/>
    <property type="project" value="TreeGrafter"/>
</dbReference>
<dbReference type="InterPro" id="IPR005821">
    <property type="entry name" value="Ion_trans_dom"/>
</dbReference>
<keyword evidence="4 6" id="KW-1133">Transmembrane helix</keyword>
<dbReference type="InterPro" id="IPR024862">
    <property type="entry name" value="TRPV"/>
</dbReference>
<evidence type="ECO:0000256" key="6">
    <source>
        <dbReference type="SAM" id="Phobius"/>
    </source>
</evidence>
<evidence type="ECO:0000256" key="1">
    <source>
        <dbReference type="ARBA" id="ARBA00004141"/>
    </source>
</evidence>
<dbReference type="Proteomes" id="UP000232688">
    <property type="component" value="Unassembled WGS sequence"/>
</dbReference>
<dbReference type="Pfam" id="PF00520">
    <property type="entry name" value="Ion_trans"/>
    <property type="match status" value="1"/>
</dbReference>
<dbReference type="GO" id="GO:0005886">
    <property type="term" value="C:plasma membrane"/>
    <property type="evidence" value="ECO:0007669"/>
    <property type="project" value="TreeGrafter"/>
</dbReference>
<feature type="domain" description="Ion transport" evidence="7">
    <location>
        <begin position="432"/>
        <end position="697"/>
    </location>
</feature>
<dbReference type="VEuPathDB" id="FungiDB:FUN_005898"/>
<evidence type="ECO:0000259" key="7">
    <source>
        <dbReference type="Pfam" id="PF00520"/>
    </source>
</evidence>
<keyword evidence="5 6" id="KW-0472">Membrane</keyword>
<dbReference type="VEuPathDB" id="FungiDB:RhiirA1_528981"/>
<sequence>MNKKRKLFEIVSKIEKKSKQYNGRNLIERTIITETTDKLLLAWKIKIIDHNKIMLQVFKKANVSSKLELTEPKTTEFNVNAFRKIKLLEIELSDDDIILITTIGFLIYHFNENEKSISLIYWNYLELTIPNISTLYADSEDFKDLQALRPDLPSLNWDSFKICDEWISYVKDNKKNLLEYGVRLLSFAIKEHKLDLIEEIYKKCIDWFEEDLGKNKMVLSIITSTMPLLNKHYPEYILKYSLETTMIIDNPFYSIEYQRSNLHLYSFQYLQLINLTRSFFWSKYNFFLYNSFQKRKPIYSIILLVELSLFLAMILFLPIFFIYIAIFYILDKYHFISNNGNMSMFAIFYFILLNNLTNLTTTKTPMITFMVPYINFINYPQNYSWFSELIKPQPSPFIETMNRDIYNTWSGEAIINFKWNTYGKFYYSIIWIGFMTFLGCFTAAATIPLRYIDDDIRKKLLVASIVFGFIHLSFEIRQIIFDVKKWIRDFWNIFDVIAYVLPIYTSIYWLQLGEMNDEIISLLSFSCLFLDIKFLLFFRALEYFGVYFAIMTSVAKEIISFLVLIFIIVISFAHAFYILLLPRSNFTLDNRSINNDLNNPWNIASTYNQIFENGTINSNPFLIQPPNENTNMFIDFKTSLFATYLFLTGDSDALSNWSYLNRPPLVILIVLFSLLIVVYLMNLLIGLLSNAIEKNNNRVSYLIQKAQILAEIELFYMLPFQRRWKEWFPEVIYYYANLDEIRKEVKAMMERKEWNADVFPELKSDLLNKLYIQQNTENTAQQELNKLNIQQNTVQQDIAQNSDNQDFCRSH</sequence>
<accession>A0A2N0SHX7</accession>
<keyword evidence="3" id="KW-0677">Repeat</keyword>
<organism evidence="8 9">
    <name type="scientific">Rhizophagus irregularis</name>
    <dbReference type="NCBI Taxonomy" id="588596"/>
    <lineage>
        <taxon>Eukaryota</taxon>
        <taxon>Fungi</taxon>
        <taxon>Fungi incertae sedis</taxon>
        <taxon>Mucoromycota</taxon>
        <taxon>Glomeromycotina</taxon>
        <taxon>Glomeromycetes</taxon>
        <taxon>Glomerales</taxon>
        <taxon>Glomeraceae</taxon>
        <taxon>Rhizophagus</taxon>
    </lineage>
</organism>
<name>A0A2N0SHX7_9GLOM</name>
<dbReference type="VEuPathDB" id="FungiDB:RhiirFUN_005621"/>
<evidence type="ECO:0000256" key="2">
    <source>
        <dbReference type="ARBA" id="ARBA00022692"/>
    </source>
</evidence>
<feature type="transmembrane region" description="Helical" evidence="6">
    <location>
        <begin position="665"/>
        <end position="688"/>
    </location>
</feature>
<proteinExistence type="predicted"/>
<feature type="transmembrane region" description="Helical" evidence="6">
    <location>
        <begin position="425"/>
        <end position="448"/>
    </location>
</feature>
<dbReference type="PANTHER" id="PTHR10582:SF2">
    <property type="entry name" value="INACTIVE"/>
    <property type="match status" value="1"/>
</dbReference>
<evidence type="ECO:0000256" key="4">
    <source>
        <dbReference type="ARBA" id="ARBA00022989"/>
    </source>
</evidence>
<keyword evidence="2 6" id="KW-0812">Transmembrane</keyword>
<comment type="subcellular location">
    <subcellularLocation>
        <location evidence="1">Membrane</location>
        <topology evidence="1">Multi-pass membrane protein</topology>
    </subcellularLocation>
</comment>
<dbReference type="AlphaFoldDB" id="A0A2N0SHX7"/>
<reference evidence="8 9" key="2">
    <citation type="submission" date="2017-10" db="EMBL/GenBank/DDBJ databases">
        <title>Genome analyses suggest a sexual origin of heterokaryosis in a supposedly ancient asexual fungus.</title>
        <authorList>
            <person name="Corradi N."/>
            <person name="Sedzielewska K."/>
            <person name="Noel J."/>
            <person name="Charron P."/>
            <person name="Farinelli L."/>
            <person name="Marton T."/>
            <person name="Kruger M."/>
            <person name="Pelin A."/>
            <person name="Brachmann A."/>
            <person name="Corradi N."/>
        </authorList>
    </citation>
    <scope>NUCLEOTIDE SEQUENCE [LARGE SCALE GENOMIC DNA]</scope>
    <source>
        <strain evidence="8 9">A1</strain>
    </source>
</reference>
<evidence type="ECO:0000256" key="3">
    <source>
        <dbReference type="ARBA" id="ARBA00022737"/>
    </source>
</evidence>
<evidence type="ECO:0000256" key="5">
    <source>
        <dbReference type="ARBA" id="ARBA00023136"/>
    </source>
</evidence>
<evidence type="ECO:0000313" key="8">
    <source>
        <dbReference type="EMBL" id="PKC75162.1"/>
    </source>
</evidence>
<protein>
    <recommendedName>
        <fullName evidence="7">Ion transport domain-containing protein</fullName>
    </recommendedName>
</protein>
<evidence type="ECO:0000313" key="9">
    <source>
        <dbReference type="Proteomes" id="UP000232688"/>
    </source>
</evidence>
<dbReference type="GO" id="GO:0005216">
    <property type="term" value="F:monoatomic ion channel activity"/>
    <property type="evidence" value="ECO:0007669"/>
    <property type="project" value="InterPro"/>
</dbReference>
<dbReference type="PANTHER" id="PTHR10582">
    <property type="entry name" value="TRANSIENT RECEPTOR POTENTIAL ION CHANNEL PROTEIN"/>
    <property type="match status" value="1"/>
</dbReference>
<dbReference type="EMBL" id="LLXH01000029">
    <property type="protein sequence ID" value="PKC75162.1"/>
    <property type="molecule type" value="Genomic_DNA"/>
</dbReference>
<feature type="transmembrane region" description="Helical" evidence="6">
    <location>
        <begin position="342"/>
        <end position="360"/>
    </location>
</feature>
<feature type="transmembrane region" description="Helical" evidence="6">
    <location>
        <begin position="519"/>
        <end position="538"/>
    </location>
</feature>
<gene>
    <name evidence="8" type="ORF">RhiirA1_528981</name>
</gene>
<feature type="transmembrane region" description="Helical" evidence="6">
    <location>
        <begin position="558"/>
        <end position="580"/>
    </location>
</feature>